<name>T0YX81_9ZZZZ</name>
<dbReference type="PROSITE" id="PS50861">
    <property type="entry name" value="AA_TRNA_LIGASE_II_GLYAB"/>
    <property type="match status" value="2"/>
</dbReference>
<feature type="non-terminal residue" evidence="9">
    <location>
        <position position="143"/>
    </location>
</feature>
<protein>
    <recommendedName>
        <fullName evidence="2">glycine--tRNA ligase</fullName>
        <ecNumber evidence="2">6.1.1.14</ecNumber>
    </recommendedName>
</protein>
<dbReference type="GO" id="GO:0005524">
    <property type="term" value="F:ATP binding"/>
    <property type="evidence" value="ECO:0007669"/>
    <property type="project" value="UniProtKB-KW"/>
</dbReference>
<gene>
    <name evidence="9" type="ORF">B1A_16531</name>
</gene>
<evidence type="ECO:0000256" key="7">
    <source>
        <dbReference type="ARBA" id="ARBA00023146"/>
    </source>
</evidence>
<evidence type="ECO:0000256" key="3">
    <source>
        <dbReference type="ARBA" id="ARBA00022598"/>
    </source>
</evidence>
<evidence type="ECO:0000256" key="4">
    <source>
        <dbReference type="ARBA" id="ARBA00022741"/>
    </source>
</evidence>
<sequence>MLGRMSPVYKADLATGLVREFPELQGVIGGHYWRWENREVLSRPGEGSEKILLEAEAISEHYHPRFPGDTLPESLLGRILAATDKYLYQVAAFKAGLSPSGSEDPYAVRRSGTGLIALLADSGWSISVKDLAERSAGVFGEVD</sequence>
<dbReference type="Pfam" id="PF02092">
    <property type="entry name" value="tRNA_synt_2f"/>
    <property type="match status" value="1"/>
</dbReference>
<evidence type="ECO:0000256" key="1">
    <source>
        <dbReference type="ARBA" id="ARBA00008226"/>
    </source>
</evidence>
<comment type="catalytic activity">
    <reaction evidence="8">
        <text>tRNA(Gly) + glycine + ATP = glycyl-tRNA(Gly) + AMP + diphosphate</text>
        <dbReference type="Rhea" id="RHEA:16013"/>
        <dbReference type="Rhea" id="RHEA-COMP:9664"/>
        <dbReference type="Rhea" id="RHEA-COMP:9683"/>
        <dbReference type="ChEBI" id="CHEBI:30616"/>
        <dbReference type="ChEBI" id="CHEBI:33019"/>
        <dbReference type="ChEBI" id="CHEBI:57305"/>
        <dbReference type="ChEBI" id="CHEBI:78442"/>
        <dbReference type="ChEBI" id="CHEBI:78522"/>
        <dbReference type="ChEBI" id="CHEBI:456215"/>
        <dbReference type="EC" id="6.1.1.14"/>
    </reaction>
</comment>
<keyword evidence="6" id="KW-0648">Protein biosynthesis</keyword>
<comment type="caution">
    <text evidence="9">The sequence shown here is derived from an EMBL/GenBank/DDBJ whole genome shotgun (WGS) entry which is preliminary data.</text>
</comment>
<dbReference type="GO" id="GO:0005829">
    <property type="term" value="C:cytosol"/>
    <property type="evidence" value="ECO:0007669"/>
    <property type="project" value="TreeGrafter"/>
</dbReference>
<keyword evidence="7 9" id="KW-0030">Aminoacyl-tRNA synthetase</keyword>
<dbReference type="InterPro" id="IPR015944">
    <property type="entry name" value="Gly-tRNA-synth_bsu"/>
</dbReference>
<comment type="similarity">
    <text evidence="1">Belongs to the class-II aminoacyl-tRNA synthetase family.</text>
</comment>
<reference evidence="9" key="1">
    <citation type="submission" date="2013-08" db="EMBL/GenBank/DDBJ databases">
        <authorList>
            <person name="Mendez C."/>
            <person name="Richter M."/>
            <person name="Ferrer M."/>
            <person name="Sanchez J."/>
        </authorList>
    </citation>
    <scope>NUCLEOTIDE SEQUENCE</scope>
</reference>
<proteinExistence type="inferred from homology"/>
<evidence type="ECO:0000256" key="6">
    <source>
        <dbReference type="ARBA" id="ARBA00022917"/>
    </source>
</evidence>
<keyword evidence="4" id="KW-0547">Nucleotide-binding</keyword>
<dbReference type="EC" id="6.1.1.14" evidence="2"/>
<keyword evidence="3" id="KW-0436">Ligase</keyword>
<dbReference type="AlphaFoldDB" id="T0YX81"/>
<evidence type="ECO:0000313" key="9">
    <source>
        <dbReference type="EMBL" id="EQD40216.1"/>
    </source>
</evidence>
<evidence type="ECO:0000256" key="2">
    <source>
        <dbReference type="ARBA" id="ARBA00012829"/>
    </source>
</evidence>
<dbReference type="PANTHER" id="PTHR30075:SF2">
    <property type="entry name" value="GLYCINE--TRNA LIGASE, CHLOROPLASTIC_MITOCHONDRIAL 2"/>
    <property type="match status" value="1"/>
</dbReference>
<dbReference type="InterPro" id="IPR006194">
    <property type="entry name" value="Gly-tRNA-synth_heterodimer"/>
</dbReference>
<organism evidence="9">
    <name type="scientific">mine drainage metagenome</name>
    <dbReference type="NCBI Taxonomy" id="410659"/>
    <lineage>
        <taxon>unclassified sequences</taxon>
        <taxon>metagenomes</taxon>
        <taxon>ecological metagenomes</taxon>
    </lineage>
</organism>
<evidence type="ECO:0000256" key="5">
    <source>
        <dbReference type="ARBA" id="ARBA00022840"/>
    </source>
</evidence>
<accession>T0YX81</accession>
<reference evidence="9" key="2">
    <citation type="journal article" date="2014" name="ISME J.">
        <title>Microbial stratification in low pH oxic and suboxic macroscopic growths along an acid mine drainage.</title>
        <authorList>
            <person name="Mendez-Garcia C."/>
            <person name="Mesa V."/>
            <person name="Sprenger R.R."/>
            <person name="Richter M."/>
            <person name="Diez M.S."/>
            <person name="Solano J."/>
            <person name="Bargiela R."/>
            <person name="Golyshina O.V."/>
            <person name="Manteca A."/>
            <person name="Ramos J.L."/>
            <person name="Gallego J.R."/>
            <person name="Llorente I."/>
            <person name="Martins Dos Santos V.A."/>
            <person name="Jensen O.N."/>
            <person name="Pelaez A.I."/>
            <person name="Sanchez J."/>
            <person name="Ferrer M."/>
        </authorList>
    </citation>
    <scope>NUCLEOTIDE SEQUENCE</scope>
</reference>
<dbReference type="GO" id="GO:0006426">
    <property type="term" value="P:glycyl-tRNA aminoacylation"/>
    <property type="evidence" value="ECO:0007669"/>
    <property type="project" value="InterPro"/>
</dbReference>
<keyword evidence="5" id="KW-0067">ATP-binding</keyword>
<evidence type="ECO:0000256" key="8">
    <source>
        <dbReference type="ARBA" id="ARBA00047937"/>
    </source>
</evidence>
<dbReference type="EMBL" id="AUZX01012154">
    <property type="protein sequence ID" value="EQD40216.1"/>
    <property type="molecule type" value="Genomic_DNA"/>
</dbReference>
<dbReference type="PANTHER" id="PTHR30075">
    <property type="entry name" value="GLYCYL-TRNA SYNTHETASE"/>
    <property type="match status" value="1"/>
</dbReference>
<dbReference type="GO" id="GO:0004820">
    <property type="term" value="F:glycine-tRNA ligase activity"/>
    <property type="evidence" value="ECO:0007669"/>
    <property type="project" value="UniProtKB-EC"/>
</dbReference>